<evidence type="ECO:0000259" key="5">
    <source>
        <dbReference type="Pfam" id="PF01613"/>
    </source>
</evidence>
<keyword evidence="2" id="KW-0285">Flavoprotein</keyword>
<organism evidence="6 7">
    <name type="scientific">Vibrio ostreicida</name>
    <dbReference type="NCBI Taxonomy" id="526588"/>
    <lineage>
        <taxon>Bacteria</taxon>
        <taxon>Pseudomonadati</taxon>
        <taxon>Pseudomonadota</taxon>
        <taxon>Gammaproteobacteria</taxon>
        <taxon>Vibrionales</taxon>
        <taxon>Vibrionaceae</taxon>
        <taxon>Vibrio</taxon>
    </lineage>
</organism>
<comment type="similarity">
    <text evidence="4">Belongs to the flavoredoxin family.</text>
</comment>
<dbReference type="Gene3D" id="2.30.110.10">
    <property type="entry name" value="Electron Transport, Fmn-binding Protein, Chain A"/>
    <property type="match status" value="1"/>
</dbReference>
<evidence type="ECO:0000256" key="4">
    <source>
        <dbReference type="ARBA" id="ARBA00038054"/>
    </source>
</evidence>
<evidence type="ECO:0000256" key="1">
    <source>
        <dbReference type="ARBA" id="ARBA00001917"/>
    </source>
</evidence>
<accession>A0ABT8BZ47</accession>
<evidence type="ECO:0000256" key="3">
    <source>
        <dbReference type="ARBA" id="ARBA00022643"/>
    </source>
</evidence>
<dbReference type="Pfam" id="PF01613">
    <property type="entry name" value="Flavin_Reduct"/>
    <property type="match status" value="1"/>
</dbReference>
<evidence type="ECO:0000256" key="2">
    <source>
        <dbReference type="ARBA" id="ARBA00022630"/>
    </source>
</evidence>
<dbReference type="Proteomes" id="UP001238540">
    <property type="component" value="Unassembled WGS sequence"/>
</dbReference>
<dbReference type="SUPFAM" id="SSF50475">
    <property type="entry name" value="FMN-binding split barrel"/>
    <property type="match status" value="1"/>
</dbReference>
<dbReference type="RefSeq" id="WP_076590186.1">
    <property type="nucleotide sequence ID" value="NZ_JABEYA020000004.1"/>
</dbReference>
<dbReference type="InterPro" id="IPR002563">
    <property type="entry name" value="Flavin_Rdtase-like_dom"/>
</dbReference>
<protein>
    <submittedName>
        <fullName evidence="6">Flavin reductase</fullName>
    </submittedName>
</protein>
<comment type="caution">
    <text evidence="6">The sequence shown here is derived from an EMBL/GenBank/DDBJ whole genome shotgun (WGS) entry which is preliminary data.</text>
</comment>
<sequence>MKDKTFSKAQLLALDTRKRAHLVNSLSGFKSANLIGTKSRSGQVNLAIVSSVIHLGSNPPLLGFISRPPQSERHTLENINETGCFTINSVHSEIVSAAHQTSARYARDQSEFDETGLTPYFCEPFFAPFVLESPIKIGLKLREQTQLSCNGTSLIIGEIETLLLPDHVVQPDGYIDMEAMDLVTISGLDSYHVTQRLYRLSYAKTSSELHPLTREGDPSSWAAIKAEID</sequence>
<keyword evidence="3" id="KW-0288">FMN</keyword>
<proteinExistence type="inferred from homology"/>
<feature type="domain" description="Flavin reductase like" evidence="5">
    <location>
        <begin position="34"/>
        <end position="168"/>
    </location>
</feature>
<dbReference type="PANTHER" id="PTHR33798">
    <property type="entry name" value="FLAVOPROTEIN OXYGENASE"/>
    <property type="match status" value="1"/>
</dbReference>
<dbReference type="InterPro" id="IPR012349">
    <property type="entry name" value="Split_barrel_FMN-bd"/>
</dbReference>
<gene>
    <name evidence="6" type="ORF">QWZ16_20440</name>
</gene>
<reference evidence="7" key="1">
    <citation type="journal article" date="2019" name="Int. J. Syst. Evol. Microbiol.">
        <title>The Global Catalogue of Microorganisms (GCM) 10K type strain sequencing project: providing services to taxonomists for standard genome sequencing and annotation.</title>
        <authorList>
            <consortium name="The Broad Institute Genomics Platform"/>
            <consortium name="The Broad Institute Genome Sequencing Center for Infectious Disease"/>
            <person name="Wu L."/>
            <person name="Ma J."/>
        </authorList>
    </citation>
    <scope>NUCLEOTIDE SEQUENCE [LARGE SCALE GENOMIC DNA]</scope>
    <source>
        <strain evidence="7">CECT 7398</strain>
    </source>
</reference>
<comment type="cofactor">
    <cofactor evidence="1">
        <name>FMN</name>
        <dbReference type="ChEBI" id="CHEBI:58210"/>
    </cofactor>
</comment>
<dbReference type="EMBL" id="JAUFQC010000027">
    <property type="protein sequence ID" value="MDN3611964.1"/>
    <property type="molecule type" value="Genomic_DNA"/>
</dbReference>
<dbReference type="PANTHER" id="PTHR33798:SF5">
    <property type="entry name" value="FLAVIN REDUCTASE LIKE DOMAIN-CONTAINING PROTEIN"/>
    <property type="match status" value="1"/>
</dbReference>
<name>A0ABT8BZ47_9VIBR</name>
<evidence type="ECO:0000313" key="6">
    <source>
        <dbReference type="EMBL" id="MDN3611964.1"/>
    </source>
</evidence>
<keyword evidence="7" id="KW-1185">Reference proteome</keyword>
<evidence type="ECO:0000313" key="7">
    <source>
        <dbReference type="Proteomes" id="UP001238540"/>
    </source>
</evidence>